<keyword evidence="3" id="KW-1185">Reference proteome</keyword>
<dbReference type="Gene3D" id="3.40.50.300">
    <property type="entry name" value="P-loop containing nucleotide triphosphate hydrolases"/>
    <property type="match status" value="1"/>
</dbReference>
<dbReference type="CDD" id="cd00009">
    <property type="entry name" value="AAA"/>
    <property type="match status" value="1"/>
</dbReference>
<dbReference type="InterPro" id="IPR027417">
    <property type="entry name" value="P-loop_NTPase"/>
</dbReference>
<organism evidence="2 3">
    <name type="scientific">Nocardiopsis exhalans</name>
    <dbReference type="NCBI Taxonomy" id="163604"/>
    <lineage>
        <taxon>Bacteria</taxon>
        <taxon>Bacillati</taxon>
        <taxon>Actinomycetota</taxon>
        <taxon>Actinomycetes</taxon>
        <taxon>Streptosporangiales</taxon>
        <taxon>Nocardiopsidaceae</taxon>
        <taxon>Nocardiopsis</taxon>
    </lineage>
</organism>
<protein>
    <submittedName>
        <fullName evidence="2">AAA family ATPase</fullName>
    </submittedName>
</protein>
<dbReference type="InterPro" id="IPR003593">
    <property type="entry name" value="AAA+_ATPase"/>
</dbReference>
<evidence type="ECO:0000313" key="2">
    <source>
        <dbReference type="EMBL" id="USY22538.1"/>
    </source>
</evidence>
<accession>A0ABY5DH75</accession>
<name>A0ABY5DH75_9ACTN</name>
<dbReference type="SUPFAM" id="SSF52540">
    <property type="entry name" value="P-loop containing nucleoside triphosphate hydrolases"/>
    <property type="match status" value="1"/>
</dbReference>
<dbReference type="InterPro" id="IPR052934">
    <property type="entry name" value="Methyl-DNA_Rec/Restrict_Enz"/>
</dbReference>
<reference evidence="2" key="1">
    <citation type="submission" date="2022-06" db="EMBL/GenBank/DDBJ databases">
        <authorList>
            <person name="Ping M."/>
        </authorList>
    </citation>
    <scope>NUCLEOTIDE SEQUENCE</scope>
    <source>
        <strain evidence="2">JCM11759T</strain>
    </source>
</reference>
<feature type="domain" description="AAA+ ATPase" evidence="1">
    <location>
        <begin position="485"/>
        <end position="654"/>
    </location>
</feature>
<sequence>MVANGSGVHGGAAGTRCVEAAGAILRGSTATGRSAFAPEIESWTPEVVEELVRGFVEQPDTSSDDFLTKLRKQLRGVSAEAVVLAAELLYLNMLPLAGSTIGVGRKREIIAEVLSLQDRDMELHERFDAAMEGVVLGGMAFLNLRWAQFAFLIRLVGALLDREPREREALLSDPWAFREVARQEMPDRGGGERARAQYHLLLWMSFPETFEAIANLDHKRQIVAAFADRIGGGSADEDRDLAAIRAELQKAELQQGDGARVDFYAEPWAGLWRPAEAEVTQRGWLVRGANVGGVNLVPEWLERGFCSLAFRELGEIVPGTPHEEIERLLAEAYPDATANSNIQQRSQITAFLDRMSPGDLVVTVDPDHGVHVGTVTGDPYYDATDGRDRARRRGVAWARPTSTPHRHDFSEKTQNTLGSARTVTEITRYVAEFAEVAGLGEQVTEDVLAVDATGEMQVRPVTEELVRRLHFPKKWLQETVELLQHKKQLILFGPPGTGKTYLARAIADHVADPAARPGAVSLVQFHPSYSYEDFVQGFRPRQKRDGTMGFDLVDGPIARMADRARQNPSQPHVLVIDEINRANLPKVFGELYFLLEYRQEEITLQYAKEDETFSLPENLFVIGTMNTVDRSVALVDAAMRRRFAFRRLAPDQPPVDGLLKSWLRERGLPEEADLLLRELNRLIGDPDQAIGPSYLMNPDVADPAVLERIWQTEILPLLEDQNYGRGIEVEEVYGLAALRSVLGPVPVSRPDHPE</sequence>
<proteinExistence type="predicted"/>
<gene>
    <name evidence="2" type="ORF">NE857_13535</name>
</gene>
<evidence type="ECO:0000259" key="1">
    <source>
        <dbReference type="SMART" id="SM00382"/>
    </source>
</evidence>
<dbReference type="PANTHER" id="PTHR37291:SF1">
    <property type="entry name" value="TYPE IV METHYL-DIRECTED RESTRICTION ENZYME ECOKMCRB SUBUNIT"/>
    <property type="match status" value="1"/>
</dbReference>
<dbReference type="PANTHER" id="PTHR37291">
    <property type="entry name" value="5-METHYLCYTOSINE-SPECIFIC RESTRICTION ENZYME B"/>
    <property type="match status" value="1"/>
</dbReference>
<dbReference type="SMART" id="SM00382">
    <property type="entry name" value="AAA"/>
    <property type="match status" value="1"/>
</dbReference>
<dbReference type="Proteomes" id="UP001055940">
    <property type="component" value="Chromosome"/>
</dbReference>
<evidence type="ECO:0000313" key="3">
    <source>
        <dbReference type="Proteomes" id="UP001055940"/>
    </source>
</evidence>
<dbReference type="EMBL" id="CP099837">
    <property type="protein sequence ID" value="USY22538.1"/>
    <property type="molecule type" value="Genomic_DNA"/>
</dbReference>
<dbReference type="RefSeq" id="WP_254421310.1">
    <property type="nucleotide sequence ID" value="NZ_BAAAJB010000031.1"/>
</dbReference>
<dbReference type="Pfam" id="PF07728">
    <property type="entry name" value="AAA_5"/>
    <property type="match status" value="1"/>
</dbReference>
<dbReference type="InterPro" id="IPR011704">
    <property type="entry name" value="ATPase_dyneun-rel_AAA"/>
</dbReference>